<evidence type="ECO:0000256" key="1">
    <source>
        <dbReference type="ARBA" id="ARBA00022988"/>
    </source>
</evidence>
<dbReference type="OrthoDB" id="9798772at2"/>
<dbReference type="PANTHER" id="PTHR33620:SF1">
    <property type="entry name" value="UREASE ACCESSORY PROTEIN F"/>
    <property type="match status" value="1"/>
</dbReference>
<sequence>MLMQLLMMQNADAAFPSGGFAFSNGVEGLGALRRPLTGPDLTDALTASLRHRWAGADRVALIGAFRASDDHGALSRIDAAVEAATLAEPMRVGSKRNGRALLVTHTRLESPGAAALHKALSDGRLLGHLPVIQGALWCGLGLGEAEAVLISAYQAAASMATAAIRLGHIGAIDAQRSLSAALEVIADIVRQPMEQGVTPGSSKNEGCTGVVPRQSPSPVILTNFTPFIEIAAMRLAGADLRLFAN</sequence>
<dbReference type="RefSeq" id="WP_102844768.1">
    <property type="nucleotide sequence ID" value="NZ_PDZR01000022.1"/>
</dbReference>
<name>A0A2J7TDN4_METSI</name>
<dbReference type="Proteomes" id="UP000236286">
    <property type="component" value="Unassembled WGS sequence"/>
</dbReference>
<dbReference type="Pfam" id="PF01730">
    <property type="entry name" value="UreF"/>
    <property type="match status" value="1"/>
</dbReference>
<dbReference type="PIRSF" id="PIRSF009467">
    <property type="entry name" value="Ureas_acces_UreF"/>
    <property type="match status" value="1"/>
</dbReference>
<proteinExistence type="predicted"/>
<evidence type="ECO:0000313" key="3">
    <source>
        <dbReference type="EMBL" id="PNG24884.1"/>
    </source>
</evidence>
<dbReference type="InterPro" id="IPR038277">
    <property type="entry name" value="UreF_sf"/>
</dbReference>
<protein>
    <submittedName>
        <fullName evidence="3">Urease accessory protein UreF</fullName>
    </submittedName>
</protein>
<comment type="caution">
    <text evidence="3">The sequence shown here is derived from an EMBL/GenBank/DDBJ whole genome shotgun (WGS) entry which is preliminary data.</text>
</comment>
<dbReference type="EMBL" id="PDZR01000022">
    <property type="protein sequence ID" value="PNG24884.1"/>
    <property type="molecule type" value="Genomic_DNA"/>
</dbReference>
<evidence type="ECO:0000256" key="2">
    <source>
        <dbReference type="ARBA" id="ARBA00023186"/>
    </source>
</evidence>
<accession>A0A2J7TDN4</accession>
<dbReference type="GO" id="GO:0016151">
    <property type="term" value="F:nickel cation binding"/>
    <property type="evidence" value="ECO:0007669"/>
    <property type="project" value="InterPro"/>
</dbReference>
<dbReference type="Gene3D" id="1.10.4190.10">
    <property type="entry name" value="Urease accessory protein UreF"/>
    <property type="match status" value="1"/>
</dbReference>
<evidence type="ECO:0000313" key="4">
    <source>
        <dbReference type="Proteomes" id="UP000236286"/>
    </source>
</evidence>
<gene>
    <name evidence="3" type="ORF">CR492_16155</name>
</gene>
<keyword evidence="2" id="KW-0143">Chaperone</keyword>
<dbReference type="InterPro" id="IPR002639">
    <property type="entry name" value="UreF"/>
</dbReference>
<reference evidence="3 4" key="1">
    <citation type="submission" date="2017-10" db="EMBL/GenBank/DDBJ databases">
        <title>Genome announcement of Methylocella silvestris TVC from permafrost.</title>
        <authorList>
            <person name="Wang J."/>
            <person name="Geng K."/>
            <person name="Ul-Haque F."/>
            <person name="Crombie A.T."/>
            <person name="Street L.E."/>
            <person name="Wookey P.A."/>
            <person name="Murrell J.C."/>
            <person name="Pratscher J."/>
        </authorList>
    </citation>
    <scope>NUCLEOTIDE SEQUENCE [LARGE SCALE GENOMIC DNA]</scope>
    <source>
        <strain evidence="3 4">TVC</strain>
    </source>
</reference>
<dbReference type="PANTHER" id="PTHR33620">
    <property type="entry name" value="UREASE ACCESSORY PROTEIN F"/>
    <property type="match status" value="1"/>
</dbReference>
<keyword evidence="1" id="KW-0996">Nickel insertion</keyword>
<organism evidence="3 4">
    <name type="scientific">Methylocella silvestris</name>
    <dbReference type="NCBI Taxonomy" id="199596"/>
    <lineage>
        <taxon>Bacteria</taxon>
        <taxon>Pseudomonadati</taxon>
        <taxon>Pseudomonadota</taxon>
        <taxon>Alphaproteobacteria</taxon>
        <taxon>Hyphomicrobiales</taxon>
        <taxon>Beijerinckiaceae</taxon>
        <taxon>Methylocella</taxon>
    </lineage>
</organism>
<dbReference type="AlphaFoldDB" id="A0A2J7TDN4"/>